<keyword evidence="7" id="KW-0238">DNA-binding</keyword>
<protein>
    <recommendedName>
        <fullName evidence="5">Histone H4</fullName>
    </recommendedName>
</protein>
<dbReference type="InterPro" id="IPR001951">
    <property type="entry name" value="Histone_H4"/>
</dbReference>
<evidence type="ECO:0000256" key="8">
    <source>
        <dbReference type="ARBA" id="ARBA00023242"/>
    </source>
</evidence>
<organism evidence="12">
    <name type="scientific">Enterobius vermicularis</name>
    <name type="common">Human pinworm</name>
    <dbReference type="NCBI Taxonomy" id="51028"/>
    <lineage>
        <taxon>Eukaryota</taxon>
        <taxon>Metazoa</taxon>
        <taxon>Ecdysozoa</taxon>
        <taxon>Nematoda</taxon>
        <taxon>Chromadorea</taxon>
        <taxon>Rhabditida</taxon>
        <taxon>Spirurina</taxon>
        <taxon>Oxyuridomorpha</taxon>
        <taxon>Oxyuroidea</taxon>
        <taxon>Oxyuridae</taxon>
        <taxon>Enterobius</taxon>
    </lineage>
</organism>
<evidence type="ECO:0000313" key="12">
    <source>
        <dbReference type="WBParaSite" id="EVEC_0000307301-mRNA-1"/>
    </source>
</evidence>
<comment type="function">
    <text evidence="1">Core component of nucleosome. Nucleosomes wrap and compact DNA into chromatin, limiting DNA accessibility to the cellular machineries which require DNA as a template. Histones thereby play a central role in transcription regulation, DNA repair, DNA replication and chromosomal stability. DNA accessibility is regulated via a complex set of post-translational modifications of histones, also called histone code, and nucleosome remodeling.</text>
</comment>
<dbReference type="GO" id="GO:0000786">
    <property type="term" value="C:nucleosome"/>
    <property type="evidence" value="ECO:0007669"/>
    <property type="project" value="UniProtKB-KW"/>
</dbReference>
<dbReference type="Gene3D" id="1.10.20.10">
    <property type="entry name" value="Histone, subunit A"/>
    <property type="match status" value="1"/>
</dbReference>
<evidence type="ECO:0000313" key="10">
    <source>
        <dbReference type="EMBL" id="VDD87638.1"/>
    </source>
</evidence>
<keyword evidence="11" id="KW-1185">Reference proteome</keyword>
<dbReference type="Proteomes" id="UP000274131">
    <property type="component" value="Unassembled WGS sequence"/>
</dbReference>
<dbReference type="WBParaSite" id="EVEC_0000307301-mRNA-1">
    <property type="protein sequence ID" value="EVEC_0000307301-mRNA-1"/>
    <property type="gene ID" value="EVEC_0000307301"/>
</dbReference>
<gene>
    <name evidence="10" type="ORF">EVEC_LOCUS2781</name>
</gene>
<accession>A0A0N4UZL5</accession>
<evidence type="ECO:0000256" key="4">
    <source>
        <dbReference type="ARBA" id="ARBA00006564"/>
    </source>
</evidence>
<dbReference type="STRING" id="51028.A0A0N4UZL5"/>
<dbReference type="PANTHER" id="PTHR10484">
    <property type="entry name" value="HISTONE H4"/>
    <property type="match status" value="1"/>
</dbReference>
<evidence type="ECO:0000256" key="5">
    <source>
        <dbReference type="ARBA" id="ARBA00020836"/>
    </source>
</evidence>
<evidence type="ECO:0000256" key="9">
    <source>
        <dbReference type="ARBA" id="ARBA00023269"/>
    </source>
</evidence>
<evidence type="ECO:0000313" key="11">
    <source>
        <dbReference type="Proteomes" id="UP000274131"/>
    </source>
</evidence>
<dbReference type="EMBL" id="UXUI01007448">
    <property type="protein sequence ID" value="VDD87638.1"/>
    <property type="molecule type" value="Genomic_DNA"/>
</dbReference>
<proteinExistence type="inferred from homology"/>
<dbReference type="AlphaFoldDB" id="A0A0N4UZL5"/>
<dbReference type="GO" id="GO:0003677">
    <property type="term" value="F:DNA binding"/>
    <property type="evidence" value="ECO:0007669"/>
    <property type="project" value="UniProtKB-KW"/>
</dbReference>
<comment type="similarity">
    <text evidence="4">Belongs to the histone H4 family.</text>
</comment>
<sequence>MSGCRKGGKGLGKGSAKRHCKVLRDKIQQITKPASDRLSIDEVVWSVSPEIETVGPNPK</sequence>
<dbReference type="InterPro" id="IPR009072">
    <property type="entry name" value="Histone-fold"/>
</dbReference>
<keyword evidence="6" id="KW-0158">Chromosome</keyword>
<evidence type="ECO:0000256" key="6">
    <source>
        <dbReference type="ARBA" id="ARBA00022454"/>
    </source>
</evidence>
<evidence type="ECO:0000256" key="3">
    <source>
        <dbReference type="ARBA" id="ARBA00004286"/>
    </source>
</evidence>
<reference evidence="12" key="1">
    <citation type="submission" date="2017-02" db="UniProtKB">
        <authorList>
            <consortium name="WormBaseParasite"/>
        </authorList>
    </citation>
    <scope>IDENTIFICATION</scope>
</reference>
<keyword evidence="8" id="KW-0539">Nucleus</keyword>
<dbReference type="GO" id="GO:0030527">
    <property type="term" value="F:structural constituent of chromatin"/>
    <property type="evidence" value="ECO:0007669"/>
    <property type="project" value="InterPro"/>
</dbReference>
<reference evidence="10 11" key="2">
    <citation type="submission" date="2018-10" db="EMBL/GenBank/DDBJ databases">
        <authorList>
            <consortium name="Pathogen Informatics"/>
        </authorList>
    </citation>
    <scope>NUCLEOTIDE SEQUENCE [LARGE SCALE GENOMIC DNA]</scope>
</reference>
<evidence type="ECO:0000256" key="1">
    <source>
        <dbReference type="ARBA" id="ARBA00002001"/>
    </source>
</evidence>
<evidence type="ECO:0000256" key="7">
    <source>
        <dbReference type="ARBA" id="ARBA00023125"/>
    </source>
</evidence>
<dbReference type="GO" id="GO:0005634">
    <property type="term" value="C:nucleus"/>
    <property type="evidence" value="ECO:0007669"/>
    <property type="project" value="UniProtKB-SubCell"/>
</dbReference>
<dbReference type="GO" id="GO:0046982">
    <property type="term" value="F:protein heterodimerization activity"/>
    <property type="evidence" value="ECO:0007669"/>
    <property type="project" value="InterPro"/>
</dbReference>
<dbReference type="PRINTS" id="PR00623">
    <property type="entry name" value="HISTONEH4"/>
</dbReference>
<evidence type="ECO:0000256" key="2">
    <source>
        <dbReference type="ARBA" id="ARBA00004123"/>
    </source>
</evidence>
<keyword evidence="9" id="KW-0544">Nucleosome core</keyword>
<comment type="subcellular location">
    <subcellularLocation>
        <location evidence="3">Chromosome</location>
    </subcellularLocation>
    <subcellularLocation>
        <location evidence="2">Nucleus</location>
    </subcellularLocation>
</comment>
<name>A0A0N4UZL5_ENTVE</name>